<dbReference type="EMBL" id="MIKG01000010">
    <property type="protein sequence ID" value="RAO69785.1"/>
    <property type="molecule type" value="Genomic_DNA"/>
</dbReference>
<dbReference type="PANTHER" id="PTHR12419">
    <property type="entry name" value="OTU DOMAIN CONTAINING PROTEIN"/>
    <property type="match status" value="1"/>
</dbReference>
<dbReference type="GO" id="GO:0004843">
    <property type="term" value="F:cysteine-type deubiquitinase activity"/>
    <property type="evidence" value="ECO:0007669"/>
    <property type="project" value="TreeGrafter"/>
</dbReference>
<comment type="caution">
    <text evidence="3">The sequence shown here is derived from an EMBL/GenBank/DDBJ whole genome shotgun (WGS) entry which is preliminary data.</text>
</comment>
<dbReference type="PANTHER" id="PTHR12419:SF7">
    <property type="entry name" value="OTU DOMAIN-CONTAINING PROTEIN 3"/>
    <property type="match status" value="1"/>
</dbReference>
<dbReference type="Pfam" id="PF02338">
    <property type="entry name" value="OTU"/>
    <property type="match status" value="1"/>
</dbReference>
<keyword evidence="4" id="KW-1185">Reference proteome</keyword>
<dbReference type="InterPro" id="IPR050704">
    <property type="entry name" value="Peptidase_C85-like"/>
</dbReference>
<dbReference type="GO" id="GO:0016579">
    <property type="term" value="P:protein deubiquitination"/>
    <property type="evidence" value="ECO:0007669"/>
    <property type="project" value="TreeGrafter"/>
</dbReference>
<feature type="region of interest" description="Disordered" evidence="1">
    <location>
        <begin position="140"/>
        <end position="163"/>
    </location>
</feature>
<dbReference type="OrthoDB" id="409956at2759"/>
<feature type="region of interest" description="Disordered" evidence="1">
    <location>
        <begin position="1"/>
        <end position="63"/>
    </location>
</feature>
<organism evidence="3 4">
    <name type="scientific">Talaromyces amestolkiae</name>
    <dbReference type="NCBI Taxonomy" id="1196081"/>
    <lineage>
        <taxon>Eukaryota</taxon>
        <taxon>Fungi</taxon>
        <taxon>Dikarya</taxon>
        <taxon>Ascomycota</taxon>
        <taxon>Pezizomycotina</taxon>
        <taxon>Eurotiomycetes</taxon>
        <taxon>Eurotiomycetidae</taxon>
        <taxon>Eurotiales</taxon>
        <taxon>Trichocomaceae</taxon>
        <taxon>Talaromyces</taxon>
        <taxon>Talaromyces sect. Talaromyces</taxon>
    </lineage>
</organism>
<dbReference type="AlphaFoldDB" id="A0A364L1V8"/>
<feature type="compositionally biased region" description="Polar residues" evidence="1">
    <location>
        <begin position="338"/>
        <end position="347"/>
    </location>
</feature>
<feature type="compositionally biased region" description="Low complexity" evidence="1">
    <location>
        <begin position="21"/>
        <end position="35"/>
    </location>
</feature>
<dbReference type="CDD" id="cd22756">
    <property type="entry name" value="OTU_OTUD3-like"/>
    <property type="match status" value="1"/>
</dbReference>
<proteinExistence type="predicted"/>
<feature type="compositionally biased region" description="Polar residues" evidence="1">
    <location>
        <begin position="467"/>
        <end position="481"/>
    </location>
</feature>
<gene>
    <name evidence="3" type="ORF">BHQ10_005797</name>
</gene>
<dbReference type="GeneID" id="63795013"/>
<name>A0A364L1V8_TALAM</name>
<feature type="region of interest" description="Disordered" evidence="1">
    <location>
        <begin position="331"/>
        <end position="350"/>
    </location>
</feature>
<protein>
    <recommendedName>
        <fullName evidence="2">OTU domain-containing protein</fullName>
    </recommendedName>
</protein>
<evidence type="ECO:0000259" key="2">
    <source>
        <dbReference type="PROSITE" id="PS50802"/>
    </source>
</evidence>
<dbReference type="InterPro" id="IPR038765">
    <property type="entry name" value="Papain-like_cys_pep_sf"/>
</dbReference>
<feature type="region of interest" description="Disordered" evidence="1">
    <location>
        <begin position="361"/>
        <end position="400"/>
    </location>
</feature>
<dbReference type="InterPro" id="IPR003323">
    <property type="entry name" value="OTU_dom"/>
</dbReference>
<evidence type="ECO:0000256" key="1">
    <source>
        <dbReference type="SAM" id="MobiDB-lite"/>
    </source>
</evidence>
<feature type="compositionally biased region" description="Low complexity" evidence="1">
    <location>
        <begin position="361"/>
        <end position="374"/>
    </location>
</feature>
<evidence type="ECO:0000313" key="4">
    <source>
        <dbReference type="Proteomes" id="UP000249363"/>
    </source>
</evidence>
<dbReference type="RefSeq" id="XP_040734301.1">
    <property type="nucleotide sequence ID" value="XM_040878311.1"/>
</dbReference>
<dbReference type="SUPFAM" id="SSF54001">
    <property type="entry name" value="Cysteine proteinases"/>
    <property type="match status" value="1"/>
</dbReference>
<dbReference type="Gene3D" id="3.90.70.80">
    <property type="match status" value="1"/>
</dbReference>
<feature type="domain" description="OTU" evidence="2">
    <location>
        <begin position="84"/>
        <end position="241"/>
    </location>
</feature>
<dbReference type="STRING" id="1196081.A0A364L1V8"/>
<reference evidence="3 4" key="1">
    <citation type="journal article" date="2017" name="Biotechnol. Biofuels">
        <title>Differential beta-glucosidase expression as a function of carbon source availability in Talaromyces amestolkiae: a genomic and proteomic approach.</title>
        <authorList>
            <person name="de Eugenio L.I."/>
            <person name="Mendez-Liter J.A."/>
            <person name="Nieto-Dominguez M."/>
            <person name="Alonso L."/>
            <person name="Gil-Munoz J."/>
            <person name="Barriuso J."/>
            <person name="Prieto A."/>
            <person name="Martinez M.J."/>
        </authorList>
    </citation>
    <scope>NUCLEOTIDE SEQUENCE [LARGE SCALE GENOMIC DNA]</scope>
    <source>
        <strain evidence="3 4">CIB</strain>
    </source>
</reference>
<accession>A0A364L1V8</accession>
<sequence length="488" mass="53506">MADSPANRSRIVPIMADHNDAPSTTAPAIAATAKPAPKPRSTTRKFTAVPRPADPSGRTTRSQTKALGLDDVNVNLKTLEARGLYVFDTKGDGNCLYYALSDQMYGDWDHATEIRDNLSGHMEANREYFAGFAVAQGGERRSKRAAAAPRRVRTPLASPSPTPTEIEDAFQDMVSRTATNYIWGGAEELQACCQYYKRDIRVYSEDHVQDFRAWNAPDGELRDFLHLAYINNVHYSSVRNVDGPHEGMPNVKAKEPTSPVVLDLETAQPWKISCIQEGLGGQYDHDAIVEMLRRCRGDIDRAFANLLDEESSSASSFVSSANSAASSQTSAATTASTLKQHNSQPHGHSSALMANFKPRLISSRSSSRHSTASKRSADDSDGEDPIPAVRQRGREQKRRILPKVTVGINFGDQEKPDLVSLRLRVNSDAMAEQTSPTPSPLEQPEQPKTNPKSVEGRKLRPRKARTSVDSEASTCTNSSDSPVIKVEE</sequence>
<feature type="region of interest" description="Disordered" evidence="1">
    <location>
        <begin position="428"/>
        <end position="488"/>
    </location>
</feature>
<evidence type="ECO:0000313" key="3">
    <source>
        <dbReference type="EMBL" id="RAO69785.1"/>
    </source>
</evidence>
<dbReference type="Proteomes" id="UP000249363">
    <property type="component" value="Unassembled WGS sequence"/>
</dbReference>
<dbReference type="PROSITE" id="PS50802">
    <property type="entry name" value="OTU"/>
    <property type="match status" value="1"/>
</dbReference>